<keyword evidence="9" id="KW-0812">Transmembrane</keyword>
<dbReference type="PANTHER" id="PTHR24421">
    <property type="entry name" value="NITRATE/NITRITE SENSOR PROTEIN NARX-RELATED"/>
    <property type="match status" value="1"/>
</dbReference>
<dbReference type="EC" id="2.7.13.3" evidence="2"/>
<evidence type="ECO:0000256" key="5">
    <source>
        <dbReference type="ARBA" id="ARBA00022741"/>
    </source>
</evidence>
<dbReference type="Proteomes" id="UP001596044">
    <property type="component" value="Unassembled WGS sequence"/>
</dbReference>
<dbReference type="Gene3D" id="1.20.5.1930">
    <property type="match status" value="1"/>
</dbReference>
<feature type="transmembrane region" description="Helical" evidence="9">
    <location>
        <begin position="20"/>
        <end position="41"/>
    </location>
</feature>
<evidence type="ECO:0000259" key="10">
    <source>
        <dbReference type="Pfam" id="PF02518"/>
    </source>
</evidence>
<dbReference type="GO" id="GO:0016301">
    <property type="term" value="F:kinase activity"/>
    <property type="evidence" value="ECO:0007669"/>
    <property type="project" value="UniProtKB-KW"/>
</dbReference>
<dbReference type="SUPFAM" id="SSF55874">
    <property type="entry name" value="ATPase domain of HSP90 chaperone/DNA topoisomerase II/histidine kinase"/>
    <property type="match status" value="1"/>
</dbReference>
<dbReference type="PANTHER" id="PTHR24421:SF10">
    <property type="entry name" value="NITRATE_NITRITE SENSOR PROTEIN NARQ"/>
    <property type="match status" value="1"/>
</dbReference>
<dbReference type="InterPro" id="IPR050482">
    <property type="entry name" value="Sensor_HK_TwoCompSys"/>
</dbReference>
<keyword evidence="9" id="KW-1133">Transmembrane helix</keyword>
<keyword evidence="6 12" id="KW-0418">Kinase</keyword>
<feature type="domain" description="Signal transduction histidine kinase subgroup 3 dimerisation and phosphoacceptor" evidence="11">
    <location>
        <begin position="135"/>
        <end position="199"/>
    </location>
</feature>
<sequence length="329" mass="37773">MDFSPAHPKFLVSASYGYVYISGNFPNHLFVGITALAILMFFKNIRTLIITCILLLLLYMVTMGSIDWYLYHRFDEVSYFITCSFIIFAGIVSYLINFYQHARKDTLMLYEQLRQSHESLKLNALKMEEWAAAKERVRIARDIHDTVGHKLTALLVQMQAARKLSKLDALRSEQAYIECEELIRSALQEVRLSVRAIRDEPIQSNSIHESLQKLVEEFSKFAKVETRFELKGTPVTLPGDLQLTVYRIVQESLTNAKKHGQAKHAIISLDYREAGFSLCIKNDGELPGKLQPGFGLLNLQERVREWQGEVHFSQEKDTGFAVIAQFPYP</sequence>
<evidence type="ECO:0000313" key="12">
    <source>
        <dbReference type="EMBL" id="MFC5448970.1"/>
    </source>
</evidence>
<protein>
    <recommendedName>
        <fullName evidence="2">histidine kinase</fullName>
        <ecNumber evidence="2">2.7.13.3</ecNumber>
    </recommendedName>
</protein>
<evidence type="ECO:0000256" key="2">
    <source>
        <dbReference type="ARBA" id="ARBA00012438"/>
    </source>
</evidence>
<keyword evidence="8" id="KW-0902">Two-component regulatory system</keyword>
<keyword evidence="9" id="KW-0472">Membrane</keyword>
<dbReference type="InterPro" id="IPR011712">
    <property type="entry name" value="Sig_transdc_His_kin_sub3_dim/P"/>
</dbReference>
<evidence type="ECO:0000259" key="11">
    <source>
        <dbReference type="Pfam" id="PF07730"/>
    </source>
</evidence>
<gene>
    <name evidence="12" type="ORF">ACFPOG_11885</name>
</gene>
<keyword evidence="7" id="KW-0067">ATP-binding</keyword>
<keyword evidence="4" id="KW-0808">Transferase</keyword>
<evidence type="ECO:0000256" key="7">
    <source>
        <dbReference type="ARBA" id="ARBA00022840"/>
    </source>
</evidence>
<reference evidence="13" key="1">
    <citation type="journal article" date="2019" name="Int. J. Syst. Evol. Microbiol.">
        <title>The Global Catalogue of Microorganisms (GCM) 10K type strain sequencing project: providing services to taxonomists for standard genome sequencing and annotation.</title>
        <authorList>
            <consortium name="The Broad Institute Genomics Platform"/>
            <consortium name="The Broad Institute Genome Sequencing Center for Infectious Disease"/>
            <person name="Wu L."/>
            <person name="Ma J."/>
        </authorList>
    </citation>
    <scope>NUCLEOTIDE SEQUENCE [LARGE SCALE GENOMIC DNA]</scope>
    <source>
        <strain evidence="13">KACC 11904</strain>
    </source>
</reference>
<dbReference type="InterPro" id="IPR003594">
    <property type="entry name" value="HATPase_dom"/>
</dbReference>
<dbReference type="CDD" id="cd16917">
    <property type="entry name" value="HATPase_UhpB-NarQ-NarX-like"/>
    <property type="match status" value="1"/>
</dbReference>
<evidence type="ECO:0000256" key="8">
    <source>
        <dbReference type="ARBA" id="ARBA00023012"/>
    </source>
</evidence>
<proteinExistence type="predicted"/>
<keyword evidence="3" id="KW-0597">Phosphoprotein</keyword>
<evidence type="ECO:0000256" key="9">
    <source>
        <dbReference type="SAM" id="Phobius"/>
    </source>
</evidence>
<dbReference type="Pfam" id="PF02518">
    <property type="entry name" value="HATPase_c"/>
    <property type="match status" value="1"/>
</dbReference>
<feature type="transmembrane region" description="Helical" evidence="9">
    <location>
        <begin position="77"/>
        <end position="99"/>
    </location>
</feature>
<comment type="caution">
    <text evidence="12">The sequence shown here is derived from an EMBL/GenBank/DDBJ whole genome shotgun (WGS) entry which is preliminary data.</text>
</comment>
<evidence type="ECO:0000256" key="6">
    <source>
        <dbReference type="ARBA" id="ARBA00022777"/>
    </source>
</evidence>
<organism evidence="12 13">
    <name type="scientific">Paenibacillus aestuarii</name>
    <dbReference type="NCBI Taxonomy" id="516965"/>
    <lineage>
        <taxon>Bacteria</taxon>
        <taxon>Bacillati</taxon>
        <taxon>Bacillota</taxon>
        <taxon>Bacilli</taxon>
        <taxon>Bacillales</taxon>
        <taxon>Paenibacillaceae</taxon>
        <taxon>Paenibacillus</taxon>
    </lineage>
</organism>
<dbReference type="RefSeq" id="WP_270884165.1">
    <property type="nucleotide sequence ID" value="NZ_JAQFVF010000063.1"/>
</dbReference>
<keyword evidence="5" id="KW-0547">Nucleotide-binding</keyword>
<dbReference type="EMBL" id="JBHSMJ010000014">
    <property type="protein sequence ID" value="MFC5448970.1"/>
    <property type="molecule type" value="Genomic_DNA"/>
</dbReference>
<dbReference type="Gene3D" id="3.30.565.10">
    <property type="entry name" value="Histidine kinase-like ATPase, C-terminal domain"/>
    <property type="match status" value="1"/>
</dbReference>
<name>A0ABW0K6T3_9BACL</name>
<feature type="domain" description="Histidine kinase/HSP90-like ATPase" evidence="10">
    <location>
        <begin position="243"/>
        <end position="328"/>
    </location>
</feature>
<keyword evidence="13" id="KW-1185">Reference proteome</keyword>
<evidence type="ECO:0000256" key="1">
    <source>
        <dbReference type="ARBA" id="ARBA00000085"/>
    </source>
</evidence>
<evidence type="ECO:0000313" key="13">
    <source>
        <dbReference type="Proteomes" id="UP001596044"/>
    </source>
</evidence>
<feature type="transmembrane region" description="Helical" evidence="9">
    <location>
        <begin position="48"/>
        <end position="71"/>
    </location>
</feature>
<comment type="catalytic activity">
    <reaction evidence="1">
        <text>ATP + protein L-histidine = ADP + protein N-phospho-L-histidine.</text>
        <dbReference type="EC" id="2.7.13.3"/>
    </reaction>
</comment>
<dbReference type="Pfam" id="PF07730">
    <property type="entry name" value="HisKA_3"/>
    <property type="match status" value="1"/>
</dbReference>
<accession>A0ABW0K6T3</accession>
<dbReference type="InterPro" id="IPR036890">
    <property type="entry name" value="HATPase_C_sf"/>
</dbReference>
<evidence type="ECO:0000256" key="3">
    <source>
        <dbReference type="ARBA" id="ARBA00022553"/>
    </source>
</evidence>
<evidence type="ECO:0000256" key="4">
    <source>
        <dbReference type="ARBA" id="ARBA00022679"/>
    </source>
</evidence>